<keyword evidence="4" id="KW-1185">Reference proteome</keyword>
<keyword evidence="2" id="KW-1133">Transmembrane helix</keyword>
<feature type="transmembrane region" description="Helical" evidence="2">
    <location>
        <begin position="601"/>
        <end position="621"/>
    </location>
</feature>
<name>A0ABW0EY28_9PSEU</name>
<dbReference type="PANTHER" id="PTHR43685">
    <property type="entry name" value="GLYCOSYLTRANSFERASE"/>
    <property type="match status" value="1"/>
</dbReference>
<keyword evidence="3" id="KW-0808">Transferase</keyword>
<sequence>MPPRPRPAAGPRPSAQRPRTVPVLAVLVCHDGAEWLRLALSALRHSSPRPRHVIAVDTGSEDSTADLLAAASTGADRVLDGVLTLDRGAGYTEAVHAAVDHAVGRWGDPGGWIWLLHDDSAADPDCLDTLLTAADLAPSAAVLGPLAVDWRDPRVVVGAGLSTDSSGHRQTGIGPSELEWTGGDRELEQNTEVLAVASAGMLVRRSVWHELGGFDKAVPVLREDIDFGWRVNRSGRIVLCVPSARVRHARAVSAELRGVDVAVPGLPGALAIDRAMGLRTFLVNCGALSFLLGLPRLAVLCLLRALGFAMQRRLERGRAELRALAYVLGGRAELRAGRRARAVSGRPGPVRGLFTSRLTRLRNAGRGALAGLVRRRVAADAALGRLPAGYDAGLWHAPEEPDPVRPVAGPQALPAGATGRPRRAGLRRPGSGVAVTVPLDAAAPADPPIGLRPSPRPRPSPVPRDGSGPEPDPALVFVSVDRGRVLRQLLLSPPLLLLVGLTALAVLVNAGRMGLDLAGGRLLPVGDLGAVWSQYLASWHGTAGGTGAPAPAALAVLGVLGTVFVPFGGTQAVVAALLLADLPLAGLSAYLATRRAPVRRWVRALLATGYALLPPASAAVAQGRLDAVVVHILLPLVTAGIMALLTRGGGSRHWLSTAAGTAAGLAVIGAFAPLAHLLLVVVALGGFVLVPGDGRRRGVALFMLVLMPLALLLPWPAVLIQNPGIVLHGIGAVVDNPVPGTAELLALHPGGPGALVGIGAVAVLVALAGVLVRPHRGVLPGLGFALLGLAAVLLVRLVPATPLGGLEPTAAWAGTPLLLVGWGLVWALLGACRTGGGRPSLVRPAAVVGVAALGALAAGVAIAGPAGPLRDDGGDRLAASPTAELAATGRWLLTLDGRPRLTAGRPPAFGDDDTAPTPGATGRLAALRAELTSGDGPRVRGALARAAAAGVLFVVLPAEAAPAFRAAAGDLVADVPPTTYGLPVFRVQLTAGPAHLLSPELARTAVTGGVPPTSLAAKGMVAVPAEPPSASVRVSDGPDGRLLVLGATEEPGWTATVDGKQVPIVRAWGRQVAVQVPTRASEVRVEHASALRGVLLLVQGAMVLFTVLTSIPGRRPED</sequence>
<feature type="transmembrane region" description="Helical" evidence="2">
    <location>
        <begin position="841"/>
        <end position="863"/>
    </location>
</feature>
<feature type="transmembrane region" description="Helical" evidence="2">
    <location>
        <begin position="627"/>
        <end position="646"/>
    </location>
</feature>
<dbReference type="EMBL" id="JBHSKF010000020">
    <property type="protein sequence ID" value="MFC5291015.1"/>
    <property type="molecule type" value="Genomic_DNA"/>
</dbReference>
<dbReference type="SUPFAM" id="SSF53448">
    <property type="entry name" value="Nucleotide-diphospho-sugar transferases"/>
    <property type="match status" value="1"/>
</dbReference>
<evidence type="ECO:0000313" key="4">
    <source>
        <dbReference type="Proteomes" id="UP001596157"/>
    </source>
</evidence>
<dbReference type="EC" id="2.4.-.-" evidence="3"/>
<dbReference type="InterPro" id="IPR050834">
    <property type="entry name" value="Glycosyltransf_2"/>
</dbReference>
<keyword evidence="2" id="KW-0812">Transmembrane</keyword>
<feature type="transmembrane region" description="Helical" evidence="2">
    <location>
        <begin position="753"/>
        <end position="772"/>
    </location>
</feature>
<keyword evidence="3" id="KW-0328">Glycosyltransferase</keyword>
<evidence type="ECO:0000256" key="2">
    <source>
        <dbReference type="SAM" id="Phobius"/>
    </source>
</evidence>
<dbReference type="GO" id="GO:0016757">
    <property type="term" value="F:glycosyltransferase activity"/>
    <property type="evidence" value="ECO:0007669"/>
    <property type="project" value="UniProtKB-KW"/>
</dbReference>
<organism evidence="3 4">
    <name type="scientific">Actinokineospora guangxiensis</name>
    <dbReference type="NCBI Taxonomy" id="1490288"/>
    <lineage>
        <taxon>Bacteria</taxon>
        <taxon>Bacillati</taxon>
        <taxon>Actinomycetota</taxon>
        <taxon>Actinomycetes</taxon>
        <taxon>Pseudonocardiales</taxon>
        <taxon>Pseudonocardiaceae</taxon>
        <taxon>Actinokineospora</taxon>
    </lineage>
</organism>
<dbReference type="Gene3D" id="3.90.550.10">
    <property type="entry name" value="Spore Coat Polysaccharide Biosynthesis Protein SpsA, Chain A"/>
    <property type="match status" value="1"/>
</dbReference>
<feature type="transmembrane region" description="Helical" evidence="2">
    <location>
        <begin position="281"/>
        <end position="306"/>
    </location>
</feature>
<feature type="transmembrane region" description="Helical" evidence="2">
    <location>
        <begin position="779"/>
        <end position="798"/>
    </location>
</feature>
<comment type="caution">
    <text evidence="3">The sequence shown here is derived from an EMBL/GenBank/DDBJ whole genome shotgun (WGS) entry which is preliminary data.</text>
</comment>
<protein>
    <submittedName>
        <fullName evidence="3">Glycosyltransferase</fullName>
        <ecNumber evidence="3">2.4.-.-</ecNumber>
    </submittedName>
</protein>
<dbReference type="Proteomes" id="UP001596157">
    <property type="component" value="Unassembled WGS sequence"/>
</dbReference>
<reference evidence="4" key="1">
    <citation type="journal article" date="2019" name="Int. J. Syst. Evol. Microbiol.">
        <title>The Global Catalogue of Microorganisms (GCM) 10K type strain sequencing project: providing services to taxonomists for standard genome sequencing and annotation.</title>
        <authorList>
            <consortium name="The Broad Institute Genomics Platform"/>
            <consortium name="The Broad Institute Genome Sequencing Center for Infectious Disease"/>
            <person name="Wu L."/>
            <person name="Ma J."/>
        </authorList>
    </citation>
    <scope>NUCLEOTIDE SEQUENCE [LARGE SCALE GENOMIC DNA]</scope>
    <source>
        <strain evidence="4">CCUG 59778</strain>
    </source>
</reference>
<dbReference type="InterPro" id="IPR029044">
    <property type="entry name" value="Nucleotide-diphossugar_trans"/>
</dbReference>
<evidence type="ECO:0000313" key="3">
    <source>
        <dbReference type="EMBL" id="MFC5291015.1"/>
    </source>
</evidence>
<feature type="transmembrane region" description="Helical" evidence="2">
    <location>
        <begin position="552"/>
        <end position="580"/>
    </location>
</feature>
<feature type="transmembrane region" description="Helical" evidence="2">
    <location>
        <begin position="489"/>
        <end position="508"/>
    </location>
</feature>
<feature type="compositionally biased region" description="Low complexity" evidence="1">
    <location>
        <begin position="438"/>
        <end position="453"/>
    </location>
</feature>
<feature type="transmembrane region" description="Helical" evidence="2">
    <location>
        <begin position="699"/>
        <end position="718"/>
    </location>
</feature>
<dbReference type="PANTHER" id="PTHR43685:SF3">
    <property type="entry name" value="SLR2126 PROTEIN"/>
    <property type="match status" value="1"/>
</dbReference>
<accession>A0ABW0EY28</accession>
<feature type="transmembrane region" description="Helical" evidence="2">
    <location>
        <begin position="810"/>
        <end position="829"/>
    </location>
</feature>
<feature type="region of interest" description="Disordered" evidence="1">
    <location>
        <begin position="400"/>
        <end position="474"/>
    </location>
</feature>
<keyword evidence="2" id="KW-0472">Membrane</keyword>
<gene>
    <name evidence="3" type="ORF">ACFPM7_28535</name>
</gene>
<proteinExistence type="predicted"/>
<feature type="transmembrane region" description="Helical" evidence="2">
    <location>
        <begin position="677"/>
        <end position="692"/>
    </location>
</feature>
<dbReference type="RefSeq" id="WP_378250928.1">
    <property type="nucleotide sequence ID" value="NZ_JBHSKF010000020.1"/>
</dbReference>
<evidence type="ECO:0000256" key="1">
    <source>
        <dbReference type="SAM" id="MobiDB-lite"/>
    </source>
</evidence>
<dbReference type="Pfam" id="PF13641">
    <property type="entry name" value="Glyco_tranf_2_3"/>
    <property type="match status" value="1"/>
</dbReference>